<dbReference type="InterPro" id="IPR008893">
    <property type="entry name" value="WGR_domain"/>
</dbReference>
<organism evidence="2 3">
    <name type="scientific">Neomesorhizobium albiziae</name>
    <dbReference type="NCBI Taxonomy" id="335020"/>
    <lineage>
        <taxon>Bacteria</taxon>
        <taxon>Pseudomonadati</taxon>
        <taxon>Pseudomonadota</taxon>
        <taxon>Alphaproteobacteria</taxon>
        <taxon>Hyphomicrobiales</taxon>
        <taxon>Phyllobacteriaceae</taxon>
        <taxon>Neomesorhizobium</taxon>
    </lineage>
</organism>
<dbReference type="SUPFAM" id="SSF142921">
    <property type="entry name" value="WGR domain-like"/>
    <property type="match status" value="1"/>
</dbReference>
<keyword evidence="3" id="KW-1185">Reference proteome</keyword>
<dbReference type="GO" id="GO:0003677">
    <property type="term" value="F:DNA binding"/>
    <property type="evidence" value="ECO:0007669"/>
    <property type="project" value="UniProtKB-KW"/>
</dbReference>
<evidence type="ECO:0000313" key="2">
    <source>
        <dbReference type="EMBL" id="SFK86346.1"/>
    </source>
</evidence>
<keyword evidence="2" id="KW-0238">DNA-binding</keyword>
<proteinExistence type="predicted"/>
<reference evidence="2 3" key="1">
    <citation type="submission" date="2016-10" db="EMBL/GenBank/DDBJ databases">
        <authorList>
            <person name="Varghese N."/>
            <person name="Submissions S."/>
        </authorList>
    </citation>
    <scope>NUCLEOTIDE SEQUENCE [LARGE SCALE GENOMIC DNA]</scope>
    <source>
        <strain evidence="2 3">DSM 21822</strain>
    </source>
</reference>
<dbReference type="SMART" id="SM00773">
    <property type="entry name" value="WGR"/>
    <property type="match status" value="1"/>
</dbReference>
<gene>
    <name evidence="2" type="ORF">SAMN04488498_11529</name>
</gene>
<evidence type="ECO:0000259" key="1">
    <source>
        <dbReference type="PROSITE" id="PS51977"/>
    </source>
</evidence>
<sequence>MRWTCERAPLKIQGMNEIPGPQFLRRVDPTRNMARFYILLLQPTLFGETSLVRQWGRIGTRGRQKVEYFTADHEAASALSMLAAQKMKRGYAGDDFDVAGGTRVRR</sequence>
<protein>
    <submittedName>
        <fullName evidence="2">WGR domain-containing protein, predicted DNA-binding domain in MolR</fullName>
    </submittedName>
</protein>
<dbReference type="Proteomes" id="UP000323300">
    <property type="component" value="Unassembled WGS sequence"/>
</dbReference>
<accession>A0A1I4D2E8</accession>
<dbReference type="Gene3D" id="2.20.140.10">
    <property type="entry name" value="WGR domain"/>
    <property type="match status" value="1"/>
</dbReference>
<dbReference type="InterPro" id="IPR036930">
    <property type="entry name" value="WGR_dom_sf"/>
</dbReference>
<dbReference type="AlphaFoldDB" id="A0A1I4D2E8"/>
<dbReference type="EMBL" id="FOSL01000015">
    <property type="protein sequence ID" value="SFK86346.1"/>
    <property type="molecule type" value="Genomic_DNA"/>
</dbReference>
<name>A0A1I4D2E8_9HYPH</name>
<feature type="domain" description="WGR" evidence="1">
    <location>
        <begin position="7"/>
        <end position="106"/>
    </location>
</feature>
<dbReference type="Pfam" id="PF05406">
    <property type="entry name" value="WGR"/>
    <property type="match status" value="1"/>
</dbReference>
<dbReference type="PROSITE" id="PS51977">
    <property type="entry name" value="WGR"/>
    <property type="match status" value="1"/>
</dbReference>
<dbReference type="InterPro" id="IPR049809">
    <property type="entry name" value="YehF/YfeS-like_WGR"/>
</dbReference>
<evidence type="ECO:0000313" key="3">
    <source>
        <dbReference type="Proteomes" id="UP000323300"/>
    </source>
</evidence>
<dbReference type="CDD" id="cd07996">
    <property type="entry name" value="WGR_MMR_like"/>
    <property type="match status" value="1"/>
</dbReference>